<comment type="cofactor">
    <cofactor evidence="1">
        <name>[4Fe-4S] cluster</name>
        <dbReference type="ChEBI" id="CHEBI:49883"/>
    </cofactor>
</comment>
<dbReference type="PANTHER" id="PTHR13932">
    <property type="entry name" value="COPROPORPHYRINIGEN III OXIDASE"/>
    <property type="match status" value="1"/>
</dbReference>
<evidence type="ECO:0000256" key="2">
    <source>
        <dbReference type="ARBA" id="ARBA00006100"/>
    </source>
</evidence>
<dbReference type="InterPro" id="IPR004559">
    <property type="entry name" value="HemW-like"/>
</dbReference>
<comment type="subcellular location">
    <subcellularLocation>
        <location evidence="10">Cytoplasm</location>
    </subcellularLocation>
</comment>
<sequence length="416" mass="44830">MFMDSMEPITAYVHFPWCLKKCPYCDFVSFAKAREAIDHRGYADAVLAELRRRADALGERELRSVFFGGGTPSLWEPEEMGRVLSAITAAAGRLSPDLEVTVECNPTSLDEQRARAFRAVGVNRLSVGVQGLDVERLRFLGRLHDPDGGLGALAAALRSGMPRVSGDLIYGVAVGTAEEAREQRPEHAAAEARAVASTGVTHISAYSLTVEPGTSFGELARRGRLPLAGDDGVADTFFAIDEALEAEGLAHYEVSNYAKPGHEARHNLGYWKGVDYVGLGCAAYGTVSRPDPRWGLRSAGAADGGEAFAIRYRNLVSPDRYMAAMAEDGGPVPVESDERLAPETRLFERIMLGLRLREGLDLEAAAAALGVPAWTPARRRAADRLERAGCLKVDGGRLSVPRAAWIFADGIAADLF</sequence>
<evidence type="ECO:0000259" key="11">
    <source>
        <dbReference type="PROSITE" id="PS51918"/>
    </source>
</evidence>
<keyword evidence="9 10" id="KW-0143">Chaperone</keyword>
<evidence type="ECO:0000256" key="8">
    <source>
        <dbReference type="ARBA" id="ARBA00023014"/>
    </source>
</evidence>
<keyword evidence="10" id="KW-0963">Cytoplasm</keyword>
<dbReference type="Pfam" id="PF04055">
    <property type="entry name" value="Radical_SAM"/>
    <property type="match status" value="1"/>
</dbReference>
<dbReference type="EMBL" id="CP012672">
    <property type="protein sequence ID" value="AUX32700.1"/>
    <property type="molecule type" value="Genomic_DNA"/>
</dbReference>
<evidence type="ECO:0000313" key="12">
    <source>
        <dbReference type="EMBL" id="AUX32700.1"/>
    </source>
</evidence>
<keyword evidence="6 10" id="KW-0479">Metal-binding</keyword>
<proteinExistence type="inferred from homology"/>
<feature type="domain" description="Radical SAM core" evidence="11">
    <location>
        <begin position="3"/>
        <end position="253"/>
    </location>
</feature>
<protein>
    <recommendedName>
        <fullName evidence="3 10">Heme chaperone HemW</fullName>
    </recommendedName>
</protein>
<evidence type="ECO:0000256" key="9">
    <source>
        <dbReference type="ARBA" id="ARBA00023186"/>
    </source>
</evidence>
<dbReference type="InterPro" id="IPR007197">
    <property type="entry name" value="rSAM"/>
</dbReference>
<dbReference type="SUPFAM" id="SSF102114">
    <property type="entry name" value="Radical SAM enzymes"/>
    <property type="match status" value="1"/>
</dbReference>
<dbReference type="AlphaFoldDB" id="A0A4P2QR76"/>
<dbReference type="GO" id="GO:0051539">
    <property type="term" value="F:4 iron, 4 sulfur cluster binding"/>
    <property type="evidence" value="ECO:0007669"/>
    <property type="project" value="UniProtKB-UniRule"/>
</dbReference>
<keyword evidence="4 10" id="KW-0349">Heme</keyword>
<accession>A0A4P2QR76</accession>
<name>A0A4P2QR76_SORCE</name>
<dbReference type="PROSITE" id="PS51918">
    <property type="entry name" value="RADICAL_SAM"/>
    <property type="match status" value="1"/>
</dbReference>
<dbReference type="InterPro" id="IPR010723">
    <property type="entry name" value="HemN_C"/>
</dbReference>
<keyword evidence="5 10" id="KW-0949">S-adenosyl-L-methionine</keyword>
<dbReference type="Gene3D" id="3.20.20.70">
    <property type="entry name" value="Aldolase class I"/>
    <property type="match status" value="1"/>
</dbReference>
<comment type="function">
    <text evidence="10">Probably acts as a heme chaperone, transferring heme to an unknown acceptor. Binds one molecule of heme per monomer, possibly covalently. Binds 1 [4Fe-4S] cluster. The cluster is coordinated with 3 cysteines and an exchangeable S-adenosyl-L-methionine.</text>
</comment>
<evidence type="ECO:0000256" key="7">
    <source>
        <dbReference type="ARBA" id="ARBA00023004"/>
    </source>
</evidence>
<dbReference type="InterPro" id="IPR006638">
    <property type="entry name" value="Elp3/MiaA/NifB-like_rSAM"/>
</dbReference>
<dbReference type="Proteomes" id="UP000295497">
    <property type="component" value="Chromosome"/>
</dbReference>
<evidence type="ECO:0000313" key="13">
    <source>
        <dbReference type="Proteomes" id="UP000295497"/>
    </source>
</evidence>
<dbReference type="CDD" id="cd01335">
    <property type="entry name" value="Radical_SAM"/>
    <property type="match status" value="1"/>
</dbReference>
<dbReference type="InterPro" id="IPR034505">
    <property type="entry name" value="Coproporphyrinogen-III_oxidase"/>
</dbReference>
<dbReference type="InterPro" id="IPR013785">
    <property type="entry name" value="Aldolase_TIM"/>
</dbReference>
<dbReference type="PANTHER" id="PTHR13932:SF5">
    <property type="entry name" value="RADICAL S-ADENOSYL METHIONINE DOMAIN-CONTAINING PROTEIN 1, MITOCHONDRIAL"/>
    <property type="match status" value="1"/>
</dbReference>
<keyword evidence="8 10" id="KW-0411">Iron-sulfur</keyword>
<evidence type="ECO:0000256" key="1">
    <source>
        <dbReference type="ARBA" id="ARBA00001966"/>
    </source>
</evidence>
<dbReference type="GO" id="GO:0006779">
    <property type="term" value="P:porphyrin-containing compound biosynthetic process"/>
    <property type="evidence" value="ECO:0007669"/>
    <property type="project" value="InterPro"/>
</dbReference>
<organism evidence="12 13">
    <name type="scientific">Sorangium cellulosum</name>
    <name type="common">Polyangium cellulosum</name>
    <dbReference type="NCBI Taxonomy" id="56"/>
    <lineage>
        <taxon>Bacteria</taxon>
        <taxon>Pseudomonadati</taxon>
        <taxon>Myxococcota</taxon>
        <taxon>Polyangia</taxon>
        <taxon>Polyangiales</taxon>
        <taxon>Polyangiaceae</taxon>
        <taxon>Sorangium</taxon>
    </lineage>
</organism>
<dbReference type="GO" id="GO:0046872">
    <property type="term" value="F:metal ion binding"/>
    <property type="evidence" value="ECO:0007669"/>
    <property type="project" value="UniProtKB-UniRule"/>
</dbReference>
<evidence type="ECO:0000256" key="6">
    <source>
        <dbReference type="ARBA" id="ARBA00022723"/>
    </source>
</evidence>
<reference evidence="12 13" key="1">
    <citation type="submission" date="2015-09" db="EMBL/GenBank/DDBJ databases">
        <title>Sorangium comparison.</title>
        <authorList>
            <person name="Zaburannyi N."/>
            <person name="Bunk B."/>
            <person name="Overmann J."/>
            <person name="Mueller R."/>
        </authorList>
    </citation>
    <scope>NUCLEOTIDE SEQUENCE [LARGE SCALE GENOMIC DNA]</scope>
    <source>
        <strain evidence="12 13">So ce836</strain>
    </source>
</reference>
<dbReference type="SMART" id="SM00729">
    <property type="entry name" value="Elp3"/>
    <property type="match status" value="1"/>
</dbReference>
<evidence type="ECO:0000256" key="3">
    <source>
        <dbReference type="ARBA" id="ARBA00017228"/>
    </source>
</evidence>
<dbReference type="InterPro" id="IPR058240">
    <property type="entry name" value="rSAM_sf"/>
</dbReference>
<dbReference type="GO" id="GO:0004109">
    <property type="term" value="F:coproporphyrinogen oxidase activity"/>
    <property type="evidence" value="ECO:0007669"/>
    <property type="project" value="InterPro"/>
</dbReference>
<dbReference type="SFLD" id="SFLDF00288">
    <property type="entry name" value="HemN-like__clustered_with_nucl"/>
    <property type="match status" value="1"/>
</dbReference>
<dbReference type="Pfam" id="PF06969">
    <property type="entry name" value="HemN_C"/>
    <property type="match status" value="1"/>
</dbReference>
<comment type="similarity">
    <text evidence="2">Belongs to the anaerobic coproporphyrinogen-III oxidase family. HemW subfamily.</text>
</comment>
<dbReference type="SFLD" id="SFLDG01065">
    <property type="entry name" value="anaerobic_coproporphyrinogen-I"/>
    <property type="match status" value="2"/>
</dbReference>
<keyword evidence="10" id="KW-0004">4Fe-4S</keyword>
<evidence type="ECO:0000256" key="4">
    <source>
        <dbReference type="ARBA" id="ARBA00022617"/>
    </source>
</evidence>
<dbReference type="GO" id="GO:0005737">
    <property type="term" value="C:cytoplasm"/>
    <property type="evidence" value="ECO:0007669"/>
    <property type="project" value="UniProtKB-SubCell"/>
</dbReference>
<evidence type="ECO:0000256" key="10">
    <source>
        <dbReference type="RuleBase" id="RU364116"/>
    </source>
</evidence>
<dbReference type="SFLD" id="SFLDF00562">
    <property type="entry name" value="HemN-like__clustered_with_heat"/>
    <property type="match status" value="1"/>
</dbReference>
<evidence type="ECO:0000256" key="5">
    <source>
        <dbReference type="ARBA" id="ARBA00022691"/>
    </source>
</evidence>
<gene>
    <name evidence="12" type="primary">hemN</name>
    <name evidence="12" type="ORF">SOCE836_048460</name>
</gene>
<dbReference type="SFLD" id="SFLDS00029">
    <property type="entry name" value="Radical_SAM"/>
    <property type="match status" value="2"/>
</dbReference>
<keyword evidence="7 10" id="KW-0408">Iron</keyword>
<dbReference type="NCBIfam" id="TIGR00539">
    <property type="entry name" value="hemN_rel"/>
    <property type="match status" value="1"/>
</dbReference>